<dbReference type="SUPFAM" id="SSF49777">
    <property type="entry name" value="PEBP-like"/>
    <property type="match status" value="1"/>
</dbReference>
<reference evidence="3" key="1">
    <citation type="submission" date="2021-03" db="EMBL/GenBank/DDBJ databases">
        <title>Draft genome sequence of rust myrtle Austropuccinia psidii MF-1, a brazilian biotype.</title>
        <authorList>
            <person name="Quecine M.C."/>
            <person name="Pachon D.M.R."/>
            <person name="Bonatelli M.L."/>
            <person name="Correr F.H."/>
            <person name="Franceschini L.M."/>
            <person name="Leite T.F."/>
            <person name="Margarido G.R.A."/>
            <person name="Almeida C.A."/>
            <person name="Ferrarezi J.A."/>
            <person name="Labate C.A."/>
        </authorList>
    </citation>
    <scope>NUCLEOTIDE SEQUENCE</scope>
    <source>
        <strain evidence="3">MF-1</strain>
    </source>
</reference>
<sequence length="306" mass="31774">MSSVHLKISSALISLAAIVFTLQSSVVSQATSDLLSNVVAQYNNLSLASPYPDGFGIQLKASAILNVAYPSGVIQLGHPYSASDVASLPKIALQTGSDSTTFKAPNAFTLMLADANALGNPDKQGNYRHYLENGATFGDPDSNGTMTLNSGSGTVVTSYAGPGPLPNEGPHRYAWMLFVQPSAFQAPSNLSSAGVGPGHWYVNDYVSSTHLGDLVAASFFTVENGHASFTPKPTAVPSSNNSNGTKTSVPVTGAPKASAQSADAGRLAQMNFASLVKSIVTGLGTIIRILDVSVYQSSQQLILTME</sequence>
<protein>
    <recommendedName>
        <fullName evidence="5">Phosphatidylethanolamine-binding protein</fullName>
    </recommendedName>
</protein>
<dbReference type="InterPro" id="IPR036610">
    <property type="entry name" value="PEBP-like_sf"/>
</dbReference>
<dbReference type="InterPro" id="IPR035810">
    <property type="entry name" value="PEBP_euk"/>
</dbReference>
<feature type="compositionally biased region" description="Polar residues" evidence="1">
    <location>
        <begin position="236"/>
        <end position="250"/>
    </location>
</feature>
<dbReference type="OrthoDB" id="2506647at2759"/>
<dbReference type="EMBL" id="AVOT02028919">
    <property type="protein sequence ID" value="MBW0521556.1"/>
    <property type="molecule type" value="Genomic_DNA"/>
</dbReference>
<evidence type="ECO:0000256" key="2">
    <source>
        <dbReference type="SAM" id="SignalP"/>
    </source>
</evidence>
<dbReference type="CDD" id="cd00866">
    <property type="entry name" value="PEBP_euk"/>
    <property type="match status" value="1"/>
</dbReference>
<feature type="region of interest" description="Disordered" evidence="1">
    <location>
        <begin position="230"/>
        <end position="257"/>
    </location>
</feature>
<keyword evidence="4" id="KW-1185">Reference proteome</keyword>
<dbReference type="AlphaFoldDB" id="A0A9Q3EMG4"/>
<evidence type="ECO:0008006" key="5">
    <source>
        <dbReference type="Google" id="ProtNLM"/>
    </source>
</evidence>
<accession>A0A9Q3EMG4</accession>
<evidence type="ECO:0000256" key="1">
    <source>
        <dbReference type="SAM" id="MobiDB-lite"/>
    </source>
</evidence>
<comment type="caution">
    <text evidence="3">The sequence shown here is derived from an EMBL/GenBank/DDBJ whole genome shotgun (WGS) entry which is preliminary data.</text>
</comment>
<proteinExistence type="predicted"/>
<evidence type="ECO:0000313" key="4">
    <source>
        <dbReference type="Proteomes" id="UP000765509"/>
    </source>
</evidence>
<evidence type="ECO:0000313" key="3">
    <source>
        <dbReference type="EMBL" id="MBW0521556.1"/>
    </source>
</evidence>
<keyword evidence="2" id="KW-0732">Signal</keyword>
<name>A0A9Q3EMG4_9BASI</name>
<dbReference type="PANTHER" id="PTHR11362">
    <property type="entry name" value="PHOSPHATIDYLETHANOLAMINE-BINDING PROTEIN"/>
    <property type="match status" value="1"/>
</dbReference>
<feature type="signal peptide" evidence="2">
    <location>
        <begin position="1"/>
        <end position="30"/>
    </location>
</feature>
<dbReference type="Gene3D" id="3.90.280.10">
    <property type="entry name" value="PEBP-like"/>
    <property type="match status" value="1"/>
</dbReference>
<dbReference type="Proteomes" id="UP000765509">
    <property type="component" value="Unassembled WGS sequence"/>
</dbReference>
<dbReference type="InterPro" id="IPR008914">
    <property type="entry name" value="PEBP"/>
</dbReference>
<dbReference type="Pfam" id="PF01161">
    <property type="entry name" value="PBP"/>
    <property type="match status" value="1"/>
</dbReference>
<feature type="chain" id="PRO_5040174451" description="Phosphatidylethanolamine-binding protein" evidence="2">
    <location>
        <begin position="31"/>
        <end position="306"/>
    </location>
</feature>
<organism evidence="3 4">
    <name type="scientific">Austropuccinia psidii MF-1</name>
    <dbReference type="NCBI Taxonomy" id="1389203"/>
    <lineage>
        <taxon>Eukaryota</taxon>
        <taxon>Fungi</taxon>
        <taxon>Dikarya</taxon>
        <taxon>Basidiomycota</taxon>
        <taxon>Pucciniomycotina</taxon>
        <taxon>Pucciniomycetes</taxon>
        <taxon>Pucciniales</taxon>
        <taxon>Sphaerophragmiaceae</taxon>
        <taxon>Austropuccinia</taxon>
    </lineage>
</organism>
<dbReference type="PANTHER" id="PTHR11362:SF140">
    <property type="entry name" value="PEBP-LIKE PROTEIN"/>
    <property type="match status" value="1"/>
</dbReference>
<gene>
    <name evidence="3" type="ORF">O181_061271</name>
</gene>